<dbReference type="STRING" id="1255658.FM114_07275"/>
<sequence>MYAIGIDEVRDMFGATPAVAGTLRQIASEAFRTAPEPPRAPGMLGKLGPLFARAPDAPMVPHGSPLPSDVENLLAGRFVAPERLEPAWQVVDAWLASRSLARHVLHRTPREVDQLEFELTRAGVPSQFGIGKLQALDAQLPLRPLPGMTVGYCKHAHVLASGRALQAVLPEVLPHSRERATALADFLLSFETLAGAARTNGRPLPDLFVTFDQG</sequence>
<protein>
    <submittedName>
        <fullName evidence="1">Uncharacterized protein</fullName>
    </submittedName>
</protein>
<dbReference type="EMBL" id="FUKQ01000029">
    <property type="protein sequence ID" value="SJN30875.1"/>
    <property type="molecule type" value="Genomic_DNA"/>
</dbReference>
<proteinExistence type="predicted"/>
<reference evidence="1 2" key="1">
    <citation type="submission" date="2017-02" db="EMBL/GenBank/DDBJ databases">
        <authorList>
            <person name="Peterson S.W."/>
        </authorList>
    </citation>
    <scope>NUCLEOTIDE SEQUENCE [LARGE SCALE GENOMIC DNA]</scope>
    <source>
        <strain evidence="1 2">LSP_Lj1</strain>
    </source>
</reference>
<keyword evidence="2" id="KW-1185">Reference proteome</keyword>
<dbReference type="Proteomes" id="UP000188342">
    <property type="component" value="Unassembled WGS sequence"/>
</dbReference>
<evidence type="ECO:0000313" key="1">
    <source>
        <dbReference type="EMBL" id="SJN30875.1"/>
    </source>
</evidence>
<organism evidence="1 2">
    <name type="scientific">Luteococcus japonicus LSP_Lj1</name>
    <dbReference type="NCBI Taxonomy" id="1255658"/>
    <lineage>
        <taxon>Bacteria</taxon>
        <taxon>Bacillati</taxon>
        <taxon>Actinomycetota</taxon>
        <taxon>Actinomycetes</taxon>
        <taxon>Propionibacteriales</taxon>
        <taxon>Propionibacteriaceae</taxon>
        <taxon>Luteococcus</taxon>
    </lineage>
</organism>
<gene>
    <name evidence="1" type="ORF">FM114_07275</name>
</gene>
<dbReference type="AlphaFoldDB" id="A0A1R4JGE9"/>
<evidence type="ECO:0000313" key="2">
    <source>
        <dbReference type="Proteomes" id="UP000188342"/>
    </source>
</evidence>
<name>A0A1R4JGE9_9ACTN</name>
<accession>A0A1R4JGE9</accession>